<dbReference type="InterPro" id="IPR036388">
    <property type="entry name" value="WH-like_DNA-bd_sf"/>
</dbReference>
<evidence type="ECO:0008006" key="3">
    <source>
        <dbReference type="Google" id="ProtNLM"/>
    </source>
</evidence>
<dbReference type="Proteomes" id="UP000663942">
    <property type="component" value="Chromosome"/>
</dbReference>
<dbReference type="Gene3D" id="1.10.10.10">
    <property type="entry name" value="Winged helix-like DNA-binding domain superfamily/Winged helix DNA-binding domain"/>
    <property type="match status" value="1"/>
</dbReference>
<proteinExistence type="predicted"/>
<organism evidence="1 2">
    <name type="scientific">Brevundimonas pondensis</name>
    <dbReference type="NCBI Taxonomy" id="2774189"/>
    <lineage>
        <taxon>Bacteria</taxon>
        <taxon>Pseudomonadati</taxon>
        <taxon>Pseudomonadota</taxon>
        <taxon>Alphaproteobacteria</taxon>
        <taxon>Caulobacterales</taxon>
        <taxon>Caulobacteraceae</taxon>
        <taxon>Brevundimonas</taxon>
    </lineage>
</organism>
<gene>
    <name evidence="1" type="ORF">IFE19_15515</name>
</gene>
<dbReference type="RefSeq" id="WP_207823843.1">
    <property type="nucleotide sequence ID" value="NZ_CP062006.1"/>
</dbReference>
<reference evidence="1 2" key="1">
    <citation type="submission" date="2020-09" db="EMBL/GenBank/DDBJ databases">
        <title>Brevundimonas sp. LVF1 isolated from an oligotrophic pond in Goettingen, Germany.</title>
        <authorList>
            <person name="Friedrich I."/>
            <person name="Klassen A."/>
            <person name="Neubauer H."/>
            <person name="Schneider D."/>
            <person name="Hertel R."/>
            <person name="Daniel R."/>
        </authorList>
    </citation>
    <scope>NUCLEOTIDE SEQUENCE [LARGE SCALE GENOMIC DNA]</scope>
    <source>
        <strain evidence="1 2">LVF1</strain>
    </source>
</reference>
<accession>A0ABX7SJ43</accession>
<protein>
    <recommendedName>
        <fullName evidence="3">Sigma-70 family RNA polymerase sigma factor</fullName>
    </recommendedName>
</protein>
<name>A0ABX7SJ43_9CAUL</name>
<sequence>MARLCPTAPSHATPVSPEVLVYFMREERRANHESRFNRLYTAVMKHYLSFFRSPDRQGEGVIRTDGALEDLRRHAVDRFVEKIHKDRAEGDDRLDIYEIRFGLAAAKDRSSARKAVYRLVDREEALNPLEDGREASAEVEAAAARLSELSDATKNDVSDDLKRVLVAIDTLPEKYRRVATMTLNNIPIEAKDANTPSISGLLGCTPKTARARRDRAVELIQLALGLGDST</sequence>
<keyword evidence="2" id="KW-1185">Reference proteome</keyword>
<dbReference type="EMBL" id="CP062006">
    <property type="protein sequence ID" value="QTC87478.1"/>
    <property type="molecule type" value="Genomic_DNA"/>
</dbReference>
<evidence type="ECO:0000313" key="1">
    <source>
        <dbReference type="EMBL" id="QTC87478.1"/>
    </source>
</evidence>
<evidence type="ECO:0000313" key="2">
    <source>
        <dbReference type="Proteomes" id="UP000663942"/>
    </source>
</evidence>